<comment type="catalytic activity">
    <reaction evidence="6">
        <text>a 4-hydroxy-3-methoxy-5-(all-trans-polyprenyl)benzoate + H(+) = a 2-methoxy-6-(all-trans-polyprenyl)phenol + CO2</text>
        <dbReference type="Rhea" id="RHEA:81179"/>
        <dbReference type="Rhea" id="RHEA-COMP:9551"/>
        <dbReference type="Rhea" id="RHEA-COMP:10931"/>
        <dbReference type="ChEBI" id="CHEBI:15378"/>
        <dbReference type="ChEBI" id="CHEBI:16526"/>
        <dbReference type="ChEBI" id="CHEBI:62731"/>
        <dbReference type="ChEBI" id="CHEBI:84443"/>
        <dbReference type="EC" id="4.1.1.130"/>
    </reaction>
</comment>
<keyword evidence="8" id="KW-1185">Reference proteome</keyword>
<protein>
    <recommendedName>
        <fullName evidence="6">Ubiquinone biosynthesis protein COQ4 homolog, mitochondrial</fullName>
    </recommendedName>
    <alternativeName>
        <fullName evidence="6">4-hydroxy-3-methoxy-5-polyprenylbenzoate decarboxylase</fullName>
        <ecNumber evidence="6">4.1.1.130</ecNumber>
    </alternativeName>
    <alternativeName>
        <fullName evidence="6">Coenzyme Q biosynthesis protein 4 homolog</fullName>
    </alternativeName>
</protein>
<evidence type="ECO:0000256" key="5">
    <source>
        <dbReference type="ARBA" id="ARBA00023239"/>
    </source>
</evidence>
<dbReference type="PANTHER" id="PTHR12922:SF7">
    <property type="entry name" value="UBIQUINONE BIOSYNTHESIS PROTEIN COQ4 HOMOLOG, MITOCHONDRIAL"/>
    <property type="match status" value="1"/>
</dbReference>
<proteinExistence type="inferred from homology"/>
<dbReference type="Pfam" id="PF05019">
    <property type="entry name" value="Coq4"/>
    <property type="match status" value="1"/>
</dbReference>
<keyword evidence="1 6" id="KW-0831">Ubiquinone biosynthesis</keyword>
<evidence type="ECO:0000256" key="4">
    <source>
        <dbReference type="ARBA" id="ARBA00023136"/>
    </source>
</evidence>
<keyword evidence="3 6" id="KW-0496">Mitochondrion</keyword>
<feature type="compositionally biased region" description="Basic and acidic residues" evidence="7">
    <location>
        <begin position="37"/>
        <end position="56"/>
    </location>
</feature>
<dbReference type="RefSeq" id="XP_014669577.1">
    <property type="nucleotide sequence ID" value="XM_014814091.1"/>
</dbReference>
<comment type="function">
    <text evidence="6">Lyase that catalyzes the C1-decarboxylation of 4-hydroxy-3-methoxy-5-(all-trans-polyprenyl)benzoic acid into 2-methoxy-6-(all-trans-polyprenyl)phenol during ubiquinone biosynthesis.</text>
</comment>
<keyword evidence="6" id="KW-0479">Metal-binding</keyword>
<dbReference type="HAMAP" id="MF_03111">
    <property type="entry name" value="Coq4"/>
    <property type="match status" value="1"/>
</dbReference>
<feature type="binding site" evidence="6">
    <location>
        <position position="194"/>
    </location>
    <ligand>
        <name>Zn(2+)</name>
        <dbReference type="ChEBI" id="CHEBI:29105"/>
    </ligand>
</feature>
<organism evidence="8 9">
    <name type="scientific">Priapulus caudatus</name>
    <name type="common">Priapulid worm</name>
    <dbReference type="NCBI Taxonomy" id="37621"/>
    <lineage>
        <taxon>Eukaryota</taxon>
        <taxon>Metazoa</taxon>
        <taxon>Ecdysozoa</taxon>
        <taxon>Scalidophora</taxon>
        <taxon>Priapulida</taxon>
        <taxon>Priapulimorpha</taxon>
        <taxon>Priapulimorphida</taxon>
        <taxon>Priapulidae</taxon>
        <taxon>Priapulus</taxon>
    </lineage>
</organism>
<dbReference type="GeneID" id="106810657"/>
<dbReference type="InterPro" id="IPR007715">
    <property type="entry name" value="Coq4"/>
</dbReference>
<dbReference type="InterPro" id="IPR027540">
    <property type="entry name" value="Coq4_euk"/>
</dbReference>
<comment type="subunit">
    <text evidence="6">Component of a multi-subunit COQ enzyme complex.</text>
</comment>
<feature type="binding site" evidence="6">
    <location>
        <position position="193"/>
    </location>
    <ligand>
        <name>Zn(2+)</name>
        <dbReference type="ChEBI" id="CHEBI:29105"/>
    </ligand>
</feature>
<dbReference type="PANTHER" id="PTHR12922">
    <property type="entry name" value="UBIQUINONE BIOSYNTHESIS PROTEIN"/>
    <property type="match status" value="1"/>
</dbReference>
<keyword evidence="4 6" id="KW-0472">Membrane</keyword>
<dbReference type="EC" id="4.1.1.130" evidence="6"/>
<feature type="region of interest" description="Disordered" evidence="7">
    <location>
        <begin position="32"/>
        <end position="56"/>
    </location>
</feature>
<comment type="cofactor">
    <cofactor evidence="6">
        <name>Zn(2+)</name>
        <dbReference type="ChEBI" id="CHEBI:29105"/>
    </cofactor>
</comment>
<reference evidence="9" key="1">
    <citation type="submission" date="2025-08" db="UniProtKB">
        <authorList>
            <consortium name="RefSeq"/>
        </authorList>
    </citation>
    <scope>IDENTIFICATION</scope>
</reference>
<comment type="similarity">
    <text evidence="6">Belongs to the COQ4 family.</text>
</comment>
<comment type="pathway">
    <text evidence="6">Cofactor biosynthesis; ubiquinone biosynthesis.</text>
</comment>
<evidence type="ECO:0000256" key="2">
    <source>
        <dbReference type="ARBA" id="ARBA00022792"/>
    </source>
</evidence>
<feature type="binding site" evidence="6">
    <location>
        <position position="197"/>
    </location>
    <ligand>
        <name>Zn(2+)</name>
        <dbReference type="ChEBI" id="CHEBI:29105"/>
    </ligand>
</feature>
<name>A0ABM1EBK6_PRICU</name>
<evidence type="ECO:0000313" key="8">
    <source>
        <dbReference type="Proteomes" id="UP000695022"/>
    </source>
</evidence>
<comment type="subcellular location">
    <subcellularLocation>
        <location evidence="6">Mitochondrion inner membrane</location>
        <topology evidence="6">Peripheral membrane protein</topology>
        <orientation evidence="6">Matrix side</orientation>
    </subcellularLocation>
</comment>
<gene>
    <name evidence="9" type="primary">LOC106810657</name>
</gene>
<dbReference type="Proteomes" id="UP000695022">
    <property type="component" value="Unplaced"/>
</dbReference>
<feature type="binding site" evidence="6">
    <location>
        <position position="209"/>
    </location>
    <ligand>
        <name>Zn(2+)</name>
        <dbReference type="ChEBI" id="CHEBI:29105"/>
    </ligand>
</feature>
<evidence type="ECO:0000256" key="7">
    <source>
        <dbReference type="SAM" id="MobiDB-lite"/>
    </source>
</evidence>
<keyword evidence="2 6" id="KW-0999">Mitochondrion inner membrane</keyword>
<evidence type="ECO:0000256" key="1">
    <source>
        <dbReference type="ARBA" id="ARBA00022688"/>
    </source>
</evidence>
<accession>A0ABM1EBK6</accession>
<evidence type="ECO:0000256" key="6">
    <source>
        <dbReference type="HAMAP-Rule" id="MF_03111"/>
    </source>
</evidence>
<evidence type="ECO:0000313" key="9">
    <source>
        <dbReference type="RefSeq" id="XP_014669577.1"/>
    </source>
</evidence>
<evidence type="ECO:0000256" key="3">
    <source>
        <dbReference type="ARBA" id="ARBA00023128"/>
    </source>
</evidence>
<sequence length="290" mass="33395">MFQFLAKKCARYSISARNVRCAARHQRNAHSAAGYRLRQEDDERERVNIGGSNDDRQTSEKIYDQLYPHHICTTPLQKAILTVGSGAIALFAPWRGDMVATFGETTASLALKGMKEKMQRDVVGRQILQEQPRINMKTLDLPYLESLPDDTFGYAYATNFLKRYNLNPDDRPPVEFIDDAQLWYVMTRYREVHDLLHTLLGMPTNMLGEVAVKWFEGLQTGLPMCVLGSMFSPMRFGPKFSRLYATQFLPWALNTGRNANFYMNVYFEKEFEKPMDVLRNEMGIPPPPQM</sequence>
<keyword evidence="6" id="KW-0862">Zinc</keyword>
<keyword evidence="5 6" id="KW-0456">Lyase</keyword>